<protein>
    <submittedName>
        <fullName evidence="6">AraC-like DNA-binding protein</fullName>
    </submittedName>
</protein>
<dbReference type="InterPro" id="IPR050204">
    <property type="entry name" value="AraC_XylS_family_regulators"/>
</dbReference>
<proteinExistence type="predicted"/>
<dbReference type="InterPro" id="IPR009057">
    <property type="entry name" value="Homeodomain-like_sf"/>
</dbReference>
<keyword evidence="1" id="KW-0805">Transcription regulation</keyword>
<dbReference type="Gene3D" id="1.10.10.60">
    <property type="entry name" value="Homeodomain-like"/>
    <property type="match status" value="1"/>
</dbReference>
<dbReference type="InterPro" id="IPR037923">
    <property type="entry name" value="HTH-like"/>
</dbReference>
<sequence>MNTLKTGQFYGTTNQILQLDGLTITDTEYTHPVVDWHYHENAYFTFLLQGNVMEGNKKEVYHCSAGDLLFHNWQDAHYNRKPKGFTRGFHIELNQDWFDRYDLKNNLIEGSINIQQPVIKLMMYRIFAATKQDGIAVAAIDSQLIELLSVASGSTFVKTKDRPQWVKLLEQLLHEEPNSYLFSLSELAHRIGVHPIHLSRAFSIYFGCNLGDYLRQIKLQKALGLLANDNNTLIAIAAECGFADQSHFIRSFKLNQRMTPLAFRKLMKRC</sequence>
<dbReference type="InterPro" id="IPR018060">
    <property type="entry name" value="HTH_AraC"/>
</dbReference>
<dbReference type="SMART" id="SM00342">
    <property type="entry name" value="HTH_ARAC"/>
    <property type="match status" value="1"/>
</dbReference>
<dbReference type="Pfam" id="PF12833">
    <property type="entry name" value="HTH_18"/>
    <property type="match status" value="1"/>
</dbReference>
<dbReference type="GO" id="GO:0043565">
    <property type="term" value="F:sequence-specific DNA binding"/>
    <property type="evidence" value="ECO:0007669"/>
    <property type="project" value="InterPro"/>
</dbReference>
<evidence type="ECO:0000313" key="6">
    <source>
        <dbReference type="EMBL" id="MBB6498775.1"/>
    </source>
</evidence>
<dbReference type="SUPFAM" id="SSF46689">
    <property type="entry name" value="Homeodomain-like"/>
    <property type="match status" value="1"/>
</dbReference>
<dbReference type="InterPro" id="IPR018062">
    <property type="entry name" value="HTH_AraC-typ_CS"/>
</dbReference>
<name>A0A7X0J0C8_9SPHI</name>
<dbReference type="GO" id="GO:0003700">
    <property type="term" value="F:DNA-binding transcription factor activity"/>
    <property type="evidence" value="ECO:0007669"/>
    <property type="project" value="InterPro"/>
</dbReference>
<evidence type="ECO:0000259" key="5">
    <source>
        <dbReference type="PROSITE" id="PS01124"/>
    </source>
</evidence>
<reference evidence="6 7" key="1">
    <citation type="submission" date="2020-08" db="EMBL/GenBank/DDBJ databases">
        <title>Genomic Encyclopedia of Type Strains, Phase IV (KMG-V): Genome sequencing to study the core and pangenomes of soil and plant-associated prokaryotes.</title>
        <authorList>
            <person name="Whitman W."/>
        </authorList>
    </citation>
    <scope>NUCLEOTIDE SEQUENCE [LARGE SCALE GENOMIC DNA]</scope>
    <source>
        <strain evidence="6 7">M2T3</strain>
    </source>
</reference>
<dbReference type="SUPFAM" id="SSF51215">
    <property type="entry name" value="Regulatory protein AraC"/>
    <property type="match status" value="1"/>
</dbReference>
<accession>A0A7X0J0C8</accession>
<organism evidence="6 7">
    <name type="scientific">Pedobacter cryoconitis</name>
    <dbReference type="NCBI Taxonomy" id="188932"/>
    <lineage>
        <taxon>Bacteria</taxon>
        <taxon>Pseudomonadati</taxon>
        <taxon>Bacteroidota</taxon>
        <taxon>Sphingobacteriia</taxon>
        <taxon>Sphingobacteriales</taxon>
        <taxon>Sphingobacteriaceae</taxon>
        <taxon>Pedobacter</taxon>
    </lineage>
</organism>
<comment type="caution">
    <text evidence="6">The sequence shown here is derived from an EMBL/GenBank/DDBJ whole genome shotgun (WGS) entry which is preliminary data.</text>
</comment>
<dbReference type="EMBL" id="JACHCC010000002">
    <property type="protein sequence ID" value="MBB6498775.1"/>
    <property type="molecule type" value="Genomic_DNA"/>
</dbReference>
<dbReference type="PROSITE" id="PS01124">
    <property type="entry name" value="HTH_ARAC_FAMILY_2"/>
    <property type="match status" value="1"/>
</dbReference>
<evidence type="ECO:0000256" key="3">
    <source>
        <dbReference type="ARBA" id="ARBA00023159"/>
    </source>
</evidence>
<feature type="domain" description="HTH araC/xylS-type" evidence="5">
    <location>
        <begin position="163"/>
        <end position="266"/>
    </location>
</feature>
<keyword evidence="4" id="KW-0804">Transcription</keyword>
<dbReference type="PROSITE" id="PS00041">
    <property type="entry name" value="HTH_ARAC_FAMILY_1"/>
    <property type="match status" value="1"/>
</dbReference>
<gene>
    <name evidence="6" type="ORF">HDF25_000912</name>
</gene>
<dbReference type="Proteomes" id="UP000521017">
    <property type="component" value="Unassembled WGS sequence"/>
</dbReference>
<dbReference type="PANTHER" id="PTHR46796">
    <property type="entry name" value="HTH-TYPE TRANSCRIPTIONAL ACTIVATOR RHAS-RELATED"/>
    <property type="match status" value="1"/>
</dbReference>
<evidence type="ECO:0000256" key="4">
    <source>
        <dbReference type="ARBA" id="ARBA00023163"/>
    </source>
</evidence>
<evidence type="ECO:0000256" key="1">
    <source>
        <dbReference type="ARBA" id="ARBA00023015"/>
    </source>
</evidence>
<evidence type="ECO:0000256" key="2">
    <source>
        <dbReference type="ARBA" id="ARBA00023125"/>
    </source>
</evidence>
<keyword evidence="2 6" id="KW-0238">DNA-binding</keyword>
<dbReference type="AlphaFoldDB" id="A0A7X0J0C8"/>
<evidence type="ECO:0000313" key="7">
    <source>
        <dbReference type="Proteomes" id="UP000521017"/>
    </source>
</evidence>
<keyword evidence="3" id="KW-0010">Activator</keyword>
<dbReference type="RefSeq" id="WP_184623198.1">
    <property type="nucleotide sequence ID" value="NZ_JACHCC010000002.1"/>
</dbReference>